<dbReference type="Gene3D" id="6.10.340.10">
    <property type="match status" value="1"/>
</dbReference>
<evidence type="ECO:0000313" key="7">
    <source>
        <dbReference type="EMBL" id="MBB3192880.1"/>
    </source>
</evidence>
<keyword evidence="3" id="KW-0807">Transducer</keyword>
<dbReference type="InterPro" id="IPR051310">
    <property type="entry name" value="MCP_chemotaxis"/>
</dbReference>
<dbReference type="PANTHER" id="PTHR43531:SF14">
    <property type="entry name" value="METHYL-ACCEPTING CHEMOTAXIS PROTEIN I-RELATED"/>
    <property type="match status" value="1"/>
</dbReference>
<dbReference type="CDD" id="cd11386">
    <property type="entry name" value="MCP_signal"/>
    <property type="match status" value="1"/>
</dbReference>
<comment type="caution">
    <text evidence="7">The sequence shown here is derived from an EMBL/GenBank/DDBJ whole genome shotgun (WGS) entry which is preliminary data.</text>
</comment>
<accession>A0ABR6GLF1</accession>
<evidence type="ECO:0000313" key="8">
    <source>
        <dbReference type="Proteomes" id="UP000574369"/>
    </source>
</evidence>
<evidence type="ECO:0000259" key="6">
    <source>
        <dbReference type="PROSITE" id="PS50885"/>
    </source>
</evidence>
<keyword evidence="1" id="KW-0488">Methylation</keyword>
<dbReference type="Pfam" id="PF12729">
    <property type="entry name" value="4HB_MCP_1"/>
    <property type="match status" value="1"/>
</dbReference>
<keyword evidence="4" id="KW-0472">Membrane</keyword>
<dbReference type="InterPro" id="IPR004090">
    <property type="entry name" value="Chemotax_Me-accpt_rcpt"/>
</dbReference>
<organism evidence="7 8">
    <name type="scientific">Roseateles terrae</name>
    <dbReference type="NCBI Taxonomy" id="431060"/>
    <lineage>
        <taxon>Bacteria</taxon>
        <taxon>Pseudomonadati</taxon>
        <taxon>Pseudomonadota</taxon>
        <taxon>Betaproteobacteria</taxon>
        <taxon>Burkholderiales</taxon>
        <taxon>Sphaerotilaceae</taxon>
        <taxon>Roseateles</taxon>
    </lineage>
</organism>
<dbReference type="PROSITE" id="PS50885">
    <property type="entry name" value="HAMP"/>
    <property type="match status" value="1"/>
</dbReference>
<keyword evidence="4" id="KW-0812">Transmembrane</keyword>
<dbReference type="InterPro" id="IPR004089">
    <property type="entry name" value="MCPsignal_dom"/>
</dbReference>
<feature type="domain" description="Methyl-accepting transducer" evidence="5">
    <location>
        <begin position="274"/>
        <end position="503"/>
    </location>
</feature>
<dbReference type="PRINTS" id="PR00260">
    <property type="entry name" value="CHEMTRNSDUCR"/>
</dbReference>
<dbReference type="SUPFAM" id="SSF58104">
    <property type="entry name" value="Methyl-accepting chemotaxis protein (MCP) signaling domain"/>
    <property type="match status" value="1"/>
</dbReference>
<name>A0ABR6GLF1_9BURK</name>
<dbReference type="CDD" id="cd19411">
    <property type="entry name" value="MCP2201-like_sensor"/>
    <property type="match status" value="1"/>
</dbReference>
<comment type="similarity">
    <text evidence="2">Belongs to the methyl-accepting chemotaxis (MCP) protein family.</text>
</comment>
<dbReference type="Gene3D" id="1.10.287.950">
    <property type="entry name" value="Methyl-accepting chemotaxis protein"/>
    <property type="match status" value="1"/>
</dbReference>
<evidence type="ECO:0000256" key="2">
    <source>
        <dbReference type="ARBA" id="ARBA00029447"/>
    </source>
</evidence>
<evidence type="ECO:0000259" key="5">
    <source>
        <dbReference type="PROSITE" id="PS50111"/>
    </source>
</evidence>
<proteinExistence type="inferred from homology"/>
<dbReference type="EMBL" id="JACHXO010000001">
    <property type="protein sequence ID" value="MBB3192880.1"/>
    <property type="molecule type" value="Genomic_DNA"/>
</dbReference>
<evidence type="ECO:0000256" key="4">
    <source>
        <dbReference type="SAM" id="Phobius"/>
    </source>
</evidence>
<dbReference type="PANTHER" id="PTHR43531">
    <property type="entry name" value="PROTEIN ICFG"/>
    <property type="match status" value="1"/>
</dbReference>
<evidence type="ECO:0000256" key="3">
    <source>
        <dbReference type="PROSITE-ProRule" id="PRU00284"/>
    </source>
</evidence>
<sequence>MLAIDNIKIGKRLLLAFAGVCALLMAVGALAYVGLVGVGAQLDTITDDVYPKVKQAAVMTRAVNQQARSARNLMLIDTPAQRADELRKITEQTPVVDEAFRKLTPMMSSDAGKAMLAGLMDKRKVYREELYVFVAKVQANDIEGAKVALLEKVRGPQLDYMKALEAFTLHEEERMDHAGDDADRAMATAARYIVGGSLLAVLFAVAAGVLISRSITRPVQTAVQALKRLAAGDLTADAGGTTVIERQDEMGELLRAVDATTHSLRQVVSSVRQGVDSVSTAAGEIAAGNLDLSGRTEQQASALQQTASSMEQLTSTVSDSATSARLAADLAQAASASAGKGGTVVADVVTTMNDITEASRKIGSITSVIDGIAFQTNILALNAAVEAARAGEHGRGFAVVAAEVRTLAQRSAQAAKEINGLIGNSIERVEAGAHHASLAGTTMQEIVSQVDRVSQLIRDISSAATEQSAGIGQVNTAVGHMDQATQQNAALVEESAAAAQSLDDQARSLLKTVEAFRL</sequence>
<dbReference type="InterPro" id="IPR047347">
    <property type="entry name" value="YvaQ-like_sensor"/>
</dbReference>
<dbReference type="InterPro" id="IPR003660">
    <property type="entry name" value="HAMP_dom"/>
</dbReference>
<feature type="domain" description="HAMP" evidence="6">
    <location>
        <begin position="213"/>
        <end position="269"/>
    </location>
</feature>
<dbReference type="CDD" id="cd06225">
    <property type="entry name" value="HAMP"/>
    <property type="match status" value="1"/>
</dbReference>
<feature type="transmembrane region" description="Helical" evidence="4">
    <location>
        <begin position="192"/>
        <end position="211"/>
    </location>
</feature>
<dbReference type="SMART" id="SM00304">
    <property type="entry name" value="HAMP"/>
    <property type="match status" value="1"/>
</dbReference>
<evidence type="ECO:0000256" key="1">
    <source>
        <dbReference type="ARBA" id="ARBA00022481"/>
    </source>
</evidence>
<protein>
    <submittedName>
        <fullName evidence="7">Methyl-accepting chemotaxis protein</fullName>
    </submittedName>
</protein>
<dbReference type="RefSeq" id="WP_088449454.1">
    <property type="nucleotide sequence ID" value="NZ_JACHXO010000001.1"/>
</dbReference>
<reference evidence="7 8" key="1">
    <citation type="submission" date="2020-08" db="EMBL/GenBank/DDBJ databases">
        <title>Genomic Encyclopedia of Type Strains, Phase III (KMG-III): the genomes of soil and plant-associated and newly described type strains.</title>
        <authorList>
            <person name="Whitman W."/>
        </authorList>
    </citation>
    <scope>NUCLEOTIDE SEQUENCE [LARGE SCALE GENOMIC DNA]</scope>
    <source>
        <strain evidence="7 8">CECT 7247</strain>
    </source>
</reference>
<keyword evidence="8" id="KW-1185">Reference proteome</keyword>
<dbReference type="Pfam" id="PF00672">
    <property type="entry name" value="HAMP"/>
    <property type="match status" value="1"/>
</dbReference>
<dbReference type="InterPro" id="IPR024478">
    <property type="entry name" value="HlyB_4HB_MCP"/>
</dbReference>
<dbReference type="SMART" id="SM00283">
    <property type="entry name" value="MA"/>
    <property type="match status" value="1"/>
</dbReference>
<gene>
    <name evidence="7" type="ORF">FHS28_000245</name>
</gene>
<keyword evidence="4" id="KW-1133">Transmembrane helix</keyword>
<dbReference type="Pfam" id="PF00015">
    <property type="entry name" value="MCPsignal"/>
    <property type="match status" value="1"/>
</dbReference>
<dbReference type="PROSITE" id="PS50111">
    <property type="entry name" value="CHEMOTAXIS_TRANSDUC_2"/>
    <property type="match status" value="1"/>
</dbReference>
<dbReference type="Proteomes" id="UP000574369">
    <property type="component" value="Unassembled WGS sequence"/>
</dbReference>